<dbReference type="RefSeq" id="WP_058123255.1">
    <property type="nucleotide sequence ID" value="NZ_CYRX01000025.1"/>
</dbReference>
<gene>
    <name evidence="1" type="ORF">THS5294_01522</name>
</gene>
<name>A0A0P1EYR0_9RHOB</name>
<dbReference type="EMBL" id="CYRX01000025">
    <property type="protein sequence ID" value="CUH60233.1"/>
    <property type="molecule type" value="Genomic_DNA"/>
</dbReference>
<reference evidence="1 2" key="1">
    <citation type="submission" date="2015-09" db="EMBL/GenBank/DDBJ databases">
        <authorList>
            <consortium name="Swine Surveillance"/>
        </authorList>
    </citation>
    <scope>NUCLEOTIDE SEQUENCE [LARGE SCALE GENOMIC DNA]</scope>
    <source>
        <strain evidence="1 2">CECT 5294</strain>
    </source>
</reference>
<evidence type="ECO:0000313" key="2">
    <source>
        <dbReference type="Proteomes" id="UP000051298"/>
    </source>
</evidence>
<protein>
    <submittedName>
        <fullName evidence="1">Uncharacterized protein</fullName>
    </submittedName>
</protein>
<dbReference type="Proteomes" id="UP000051298">
    <property type="component" value="Unassembled WGS sequence"/>
</dbReference>
<evidence type="ECO:0000313" key="1">
    <source>
        <dbReference type="EMBL" id="CUH60233.1"/>
    </source>
</evidence>
<proteinExistence type="predicted"/>
<accession>A0A0P1EYR0</accession>
<dbReference type="AlphaFoldDB" id="A0A0P1EYR0"/>
<sequence>MLKLNLSDDARWVDLAGGVRIKVNPLSSAMMLAARSNPRVVALGDVDTPEPDQDLALEVAKIIGGMLIEEWEGVGDADGNPVDVSQEWVDALFDIWPMFEAFQVEVVAGAMMVDAEKND</sequence>
<organism evidence="1 2">
    <name type="scientific">Thalassobacter stenotrophicus</name>
    <dbReference type="NCBI Taxonomy" id="266809"/>
    <lineage>
        <taxon>Bacteria</taxon>
        <taxon>Pseudomonadati</taxon>
        <taxon>Pseudomonadota</taxon>
        <taxon>Alphaproteobacteria</taxon>
        <taxon>Rhodobacterales</taxon>
        <taxon>Roseobacteraceae</taxon>
        <taxon>Thalassobacter</taxon>
    </lineage>
</organism>